<evidence type="ECO:0000256" key="3">
    <source>
        <dbReference type="ARBA" id="ARBA00007812"/>
    </source>
</evidence>
<sequence>MSTGSSKMNWQQPSKRELLGGDLLAQSLKHLGVEVCFGLHGGHLDAFLIGCALVDIKIIDTRHETTAVQAAESYAKLSGKAGFCFVTANSGFGNALPGLATAFADRSPIFVITSSPPLRDAETNSLQGFHDQVVLAKPVSKFAHRVTNVEEIPRIVSHAYRTAVGGVPGPVVVDFPIDVLFHPPRMNDISYGSLTCRLPVAPYPDPAALDELIDIWKSAQRPVIIVGTGAARTTSRESSSSPLLDLAKATGTPVYYSQKYVPALPFESPYRGGYAPRLALLPLLQKKQPDFVLLLGARTGFLLGGRSGAVIPNSDAKVVQVDLDACEIGKSTAIDLGIVSDATNFIKAFVQRIGTTNHLIRPQDAWIQDLQSLKRMKSPHEGDTELRPDGRLHPFFTVKGVYESLPEGSIVIVDGGEIGVWAMELLEHVRPAGALAATGYLGFLGNGWGYSIGAALAVPDRLIVNIQGDGSAGFHLQELDTFARHGLNVLTIVANNYFWGMSVAGQDLIYEDEDPARVASTLSPNCRFDLVAQGFGCKGTIVQKSVDDARAAVKELTSTKGPGLLNAIISKDPITGATKAMVGKTKDKDWIVVPYYDNVPRPYFKGDRADVNGS</sequence>
<evidence type="ECO:0000313" key="10">
    <source>
        <dbReference type="EMBL" id="KIW20848.1"/>
    </source>
</evidence>
<dbReference type="InterPro" id="IPR029035">
    <property type="entry name" value="DHS-like_NAD/FAD-binding_dom"/>
</dbReference>
<evidence type="ECO:0000256" key="5">
    <source>
        <dbReference type="ARBA" id="ARBA00023052"/>
    </source>
</evidence>
<accession>A0A0D2BPH8</accession>
<dbReference type="PANTHER" id="PTHR18968">
    <property type="entry name" value="THIAMINE PYROPHOSPHATE ENZYMES"/>
    <property type="match status" value="1"/>
</dbReference>
<dbReference type="EMBL" id="KN847492">
    <property type="protein sequence ID" value="KIW20848.1"/>
    <property type="molecule type" value="Genomic_DNA"/>
</dbReference>
<dbReference type="PROSITE" id="PS00187">
    <property type="entry name" value="TPP_ENZYMES"/>
    <property type="match status" value="1"/>
</dbReference>
<dbReference type="Proteomes" id="UP000053328">
    <property type="component" value="Unassembled WGS sequence"/>
</dbReference>
<evidence type="ECO:0000256" key="2">
    <source>
        <dbReference type="ARBA" id="ARBA00001964"/>
    </source>
</evidence>
<evidence type="ECO:0000313" key="11">
    <source>
        <dbReference type="Proteomes" id="UP000053328"/>
    </source>
</evidence>
<dbReference type="GO" id="GO:0000287">
    <property type="term" value="F:magnesium ion binding"/>
    <property type="evidence" value="ECO:0007669"/>
    <property type="project" value="InterPro"/>
</dbReference>
<dbReference type="HOGENOM" id="CLU_013748_3_3_1"/>
<dbReference type="GO" id="GO:0005948">
    <property type="term" value="C:acetolactate synthase complex"/>
    <property type="evidence" value="ECO:0007669"/>
    <property type="project" value="TreeGrafter"/>
</dbReference>
<dbReference type="GO" id="GO:0030976">
    <property type="term" value="F:thiamine pyrophosphate binding"/>
    <property type="evidence" value="ECO:0007669"/>
    <property type="project" value="InterPro"/>
</dbReference>
<dbReference type="InterPro" id="IPR012000">
    <property type="entry name" value="Thiamin_PyroP_enz_cen_dom"/>
</dbReference>
<dbReference type="GO" id="GO:0003984">
    <property type="term" value="F:acetolactate synthase activity"/>
    <property type="evidence" value="ECO:0007669"/>
    <property type="project" value="TreeGrafter"/>
</dbReference>
<dbReference type="SUPFAM" id="SSF52467">
    <property type="entry name" value="DHS-like NAD/FAD-binding domain"/>
    <property type="match status" value="1"/>
</dbReference>
<proteinExistence type="inferred from homology"/>
<dbReference type="OrthoDB" id="10006023at2759"/>
<keyword evidence="4" id="KW-0479">Metal-binding</keyword>
<comment type="cofactor">
    <cofactor evidence="1">
        <name>Mg(2+)</name>
        <dbReference type="ChEBI" id="CHEBI:18420"/>
    </cofactor>
</comment>
<evidence type="ECO:0000256" key="4">
    <source>
        <dbReference type="ARBA" id="ARBA00022723"/>
    </source>
</evidence>
<evidence type="ECO:0000256" key="1">
    <source>
        <dbReference type="ARBA" id="ARBA00001946"/>
    </source>
</evidence>
<dbReference type="Gene3D" id="3.40.50.1220">
    <property type="entry name" value="TPP-binding domain"/>
    <property type="match status" value="1"/>
</dbReference>
<feature type="domain" description="Thiamine pyrophosphate enzyme TPP-binding" evidence="8">
    <location>
        <begin position="414"/>
        <end position="566"/>
    </location>
</feature>
<dbReference type="GO" id="GO:0009099">
    <property type="term" value="P:L-valine biosynthetic process"/>
    <property type="evidence" value="ECO:0007669"/>
    <property type="project" value="TreeGrafter"/>
</dbReference>
<evidence type="ECO:0000259" key="9">
    <source>
        <dbReference type="Pfam" id="PF02776"/>
    </source>
</evidence>
<gene>
    <name evidence="10" type="ORF">PV08_01426</name>
</gene>
<dbReference type="RefSeq" id="XP_016241064.1">
    <property type="nucleotide sequence ID" value="XM_016375788.1"/>
</dbReference>
<dbReference type="InterPro" id="IPR029061">
    <property type="entry name" value="THDP-binding"/>
</dbReference>
<feature type="domain" description="Thiamine pyrophosphate enzyme N-terminal TPP-binding" evidence="9">
    <location>
        <begin position="20"/>
        <end position="133"/>
    </location>
</feature>
<dbReference type="PANTHER" id="PTHR18968:SF166">
    <property type="entry name" value="2-HYDROXYACYL-COA LYASE 2"/>
    <property type="match status" value="1"/>
</dbReference>
<keyword evidence="5 6" id="KW-0786">Thiamine pyrophosphate</keyword>
<organism evidence="10 11">
    <name type="scientific">Exophiala spinifera</name>
    <dbReference type="NCBI Taxonomy" id="91928"/>
    <lineage>
        <taxon>Eukaryota</taxon>
        <taxon>Fungi</taxon>
        <taxon>Dikarya</taxon>
        <taxon>Ascomycota</taxon>
        <taxon>Pezizomycotina</taxon>
        <taxon>Eurotiomycetes</taxon>
        <taxon>Chaetothyriomycetidae</taxon>
        <taxon>Chaetothyriales</taxon>
        <taxon>Herpotrichiellaceae</taxon>
        <taxon>Exophiala</taxon>
    </lineage>
</organism>
<feature type="domain" description="Thiamine pyrophosphate enzyme central" evidence="7">
    <location>
        <begin position="210"/>
        <end position="348"/>
    </location>
</feature>
<keyword evidence="11" id="KW-1185">Reference proteome</keyword>
<evidence type="ECO:0000256" key="6">
    <source>
        <dbReference type="RuleBase" id="RU362132"/>
    </source>
</evidence>
<evidence type="ECO:0000259" key="8">
    <source>
        <dbReference type="Pfam" id="PF02775"/>
    </source>
</evidence>
<dbReference type="Pfam" id="PF02775">
    <property type="entry name" value="TPP_enzyme_C"/>
    <property type="match status" value="1"/>
</dbReference>
<dbReference type="STRING" id="91928.A0A0D2BPH8"/>
<dbReference type="SUPFAM" id="SSF52518">
    <property type="entry name" value="Thiamin diphosphate-binding fold (THDP-binding)"/>
    <property type="match status" value="2"/>
</dbReference>
<evidence type="ECO:0000259" key="7">
    <source>
        <dbReference type="Pfam" id="PF00205"/>
    </source>
</evidence>
<dbReference type="InterPro" id="IPR012001">
    <property type="entry name" value="Thiamin_PyroP_enz_TPP-bd_dom"/>
</dbReference>
<dbReference type="VEuPathDB" id="FungiDB:PV08_01426"/>
<dbReference type="GeneID" id="27328509"/>
<protein>
    <submittedName>
        <fullName evidence="10">Uncharacterized protein</fullName>
    </submittedName>
</protein>
<reference evidence="10 11" key="1">
    <citation type="submission" date="2015-01" db="EMBL/GenBank/DDBJ databases">
        <title>The Genome Sequence of Exophiala spinifera CBS89968.</title>
        <authorList>
            <consortium name="The Broad Institute Genomics Platform"/>
            <person name="Cuomo C."/>
            <person name="de Hoog S."/>
            <person name="Gorbushina A."/>
            <person name="Stielow B."/>
            <person name="Teixiera M."/>
            <person name="Abouelleil A."/>
            <person name="Chapman S.B."/>
            <person name="Priest M."/>
            <person name="Young S.K."/>
            <person name="Wortman J."/>
            <person name="Nusbaum C."/>
            <person name="Birren B."/>
        </authorList>
    </citation>
    <scope>NUCLEOTIDE SEQUENCE [LARGE SCALE GENOMIC DNA]</scope>
    <source>
        <strain evidence="10 11">CBS 89968</strain>
    </source>
</reference>
<dbReference type="GO" id="GO:0050660">
    <property type="term" value="F:flavin adenine dinucleotide binding"/>
    <property type="evidence" value="ECO:0007669"/>
    <property type="project" value="TreeGrafter"/>
</dbReference>
<dbReference type="Gene3D" id="3.40.50.970">
    <property type="match status" value="2"/>
</dbReference>
<comment type="similarity">
    <text evidence="3 6">Belongs to the TPP enzyme family.</text>
</comment>
<dbReference type="CDD" id="cd07035">
    <property type="entry name" value="TPP_PYR_POX_like"/>
    <property type="match status" value="1"/>
</dbReference>
<comment type="cofactor">
    <cofactor evidence="2">
        <name>thiamine diphosphate</name>
        <dbReference type="ChEBI" id="CHEBI:58937"/>
    </cofactor>
</comment>
<dbReference type="InterPro" id="IPR011766">
    <property type="entry name" value="TPP_enzyme_TPP-bd"/>
</dbReference>
<dbReference type="InterPro" id="IPR000399">
    <property type="entry name" value="TPP-bd_CS"/>
</dbReference>
<dbReference type="Pfam" id="PF02776">
    <property type="entry name" value="TPP_enzyme_N"/>
    <property type="match status" value="1"/>
</dbReference>
<dbReference type="AlphaFoldDB" id="A0A0D2BPH8"/>
<dbReference type="GO" id="GO:0009097">
    <property type="term" value="P:isoleucine biosynthetic process"/>
    <property type="evidence" value="ECO:0007669"/>
    <property type="project" value="TreeGrafter"/>
</dbReference>
<dbReference type="Pfam" id="PF00205">
    <property type="entry name" value="TPP_enzyme_M"/>
    <property type="match status" value="1"/>
</dbReference>
<name>A0A0D2BPH8_9EURO</name>
<dbReference type="InterPro" id="IPR045229">
    <property type="entry name" value="TPP_enz"/>
</dbReference>